<evidence type="ECO:0000256" key="1">
    <source>
        <dbReference type="SAM" id="MobiDB-lite"/>
    </source>
</evidence>
<gene>
    <name evidence="3" type="ORF">CR513_30134</name>
</gene>
<feature type="domain" description="G-patch" evidence="2">
    <location>
        <begin position="157"/>
        <end position="203"/>
    </location>
</feature>
<evidence type="ECO:0000259" key="2">
    <source>
        <dbReference type="PROSITE" id="PS50174"/>
    </source>
</evidence>
<feature type="compositionally biased region" description="Basic residues" evidence="1">
    <location>
        <begin position="47"/>
        <end position="61"/>
    </location>
</feature>
<feature type="region of interest" description="Disordered" evidence="1">
    <location>
        <begin position="171"/>
        <end position="206"/>
    </location>
</feature>
<sequence length="206" mass="23477">MWQGLIELICERRKTIEEEQQAEVVIWELNEKVDRQQTLSKEEHGKLMKKPRSGRTKRLSYPRRNTGTLRTQKQRSWRTRLKHSNCKIRISKGRSSPRPMPPSRPFIGEKKLMINTPLPMEYVEEDEEALKASFQALEIVGTSGAESKGGSLKPSKAAIMVAKVLIGHNYQPGKGLGKDSEGIVEPVRLQENPRRSGLSYTRATKE</sequence>
<dbReference type="AlphaFoldDB" id="A0A371GCM2"/>
<proteinExistence type="predicted"/>
<feature type="non-terminal residue" evidence="3">
    <location>
        <position position="1"/>
    </location>
</feature>
<accession>A0A371GCM2</accession>
<dbReference type="InterPro" id="IPR000467">
    <property type="entry name" value="G_patch_dom"/>
</dbReference>
<evidence type="ECO:0000313" key="3">
    <source>
        <dbReference type="EMBL" id="RDX88295.1"/>
    </source>
</evidence>
<evidence type="ECO:0000313" key="4">
    <source>
        <dbReference type="Proteomes" id="UP000257109"/>
    </source>
</evidence>
<dbReference type="EMBL" id="QJKJ01005984">
    <property type="protein sequence ID" value="RDX88295.1"/>
    <property type="molecule type" value="Genomic_DNA"/>
</dbReference>
<dbReference type="Proteomes" id="UP000257109">
    <property type="component" value="Unassembled WGS sequence"/>
</dbReference>
<feature type="region of interest" description="Disordered" evidence="1">
    <location>
        <begin position="38"/>
        <end position="61"/>
    </location>
</feature>
<dbReference type="PROSITE" id="PS50174">
    <property type="entry name" value="G_PATCH"/>
    <property type="match status" value="1"/>
</dbReference>
<dbReference type="Pfam" id="PF01585">
    <property type="entry name" value="G-patch"/>
    <property type="match status" value="1"/>
</dbReference>
<reference evidence="3" key="1">
    <citation type="submission" date="2018-05" db="EMBL/GenBank/DDBJ databases">
        <title>Draft genome of Mucuna pruriens seed.</title>
        <authorList>
            <person name="Nnadi N.E."/>
            <person name="Vos R."/>
            <person name="Hasami M.H."/>
            <person name="Devisetty U.K."/>
            <person name="Aguiy J.C."/>
        </authorList>
    </citation>
    <scope>NUCLEOTIDE SEQUENCE [LARGE SCALE GENOMIC DNA]</scope>
    <source>
        <strain evidence="3">JCA_2017</strain>
    </source>
</reference>
<comment type="caution">
    <text evidence="3">The sequence shown here is derived from an EMBL/GenBank/DDBJ whole genome shotgun (WGS) entry which is preliminary data.</text>
</comment>
<dbReference type="SMART" id="SM00443">
    <property type="entry name" value="G_patch"/>
    <property type="match status" value="1"/>
</dbReference>
<keyword evidence="4" id="KW-1185">Reference proteome</keyword>
<dbReference type="GO" id="GO:0003676">
    <property type="term" value="F:nucleic acid binding"/>
    <property type="evidence" value="ECO:0007669"/>
    <property type="project" value="InterPro"/>
</dbReference>
<organism evidence="3 4">
    <name type="scientific">Mucuna pruriens</name>
    <name type="common">Velvet bean</name>
    <name type="synonym">Dolichos pruriens</name>
    <dbReference type="NCBI Taxonomy" id="157652"/>
    <lineage>
        <taxon>Eukaryota</taxon>
        <taxon>Viridiplantae</taxon>
        <taxon>Streptophyta</taxon>
        <taxon>Embryophyta</taxon>
        <taxon>Tracheophyta</taxon>
        <taxon>Spermatophyta</taxon>
        <taxon>Magnoliopsida</taxon>
        <taxon>eudicotyledons</taxon>
        <taxon>Gunneridae</taxon>
        <taxon>Pentapetalae</taxon>
        <taxon>rosids</taxon>
        <taxon>fabids</taxon>
        <taxon>Fabales</taxon>
        <taxon>Fabaceae</taxon>
        <taxon>Papilionoideae</taxon>
        <taxon>50 kb inversion clade</taxon>
        <taxon>NPAAA clade</taxon>
        <taxon>indigoferoid/millettioid clade</taxon>
        <taxon>Phaseoleae</taxon>
        <taxon>Mucuna</taxon>
    </lineage>
</organism>
<protein>
    <recommendedName>
        <fullName evidence="2">G-patch domain-containing protein</fullName>
    </recommendedName>
</protein>
<dbReference type="OrthoDB" id="1095202at2759"/>
<name>A0A371GCM2_MUCPR</name>